<reference evidence="5" key="1">
    <citation type="journal article" date="2019" name="Int. J. Syst. Evol. Microbiol.">
        <title>The Global Catalogue of Microorganisms (GCM) 10K type strain sequencing project: providing services to taxonomists for standard genome sequencing and annotation.</title>
        <authorList>
            <consortium name="The Broad Institute Genomics Platform"/>
            <consortium name="The Broad Institute Genome Sequencing Center for Infectious Disease"/>
            <person name="Wu L."/>
            <person name="Ma J."/>
        </authorList>
    </citation>
    <scope>NUCLEOTIDE SEQUENCE [LARGE SCALE GENOMIC DNA]</scope>
    <source>
        <strain evidence="5">JCM 31890</strain>
    </source>
</reference>
<protein>
    <submittedName>
        <fullName evidence="4">Phospholipase/carboxylesterase</fullName>
    </submittedName>
</protein>
<sequence length="223" mass="24280">MLNLPLSFLQRPAAPATPRPWLLVLMHGVGSNEHDLFALAAQLPEHFHVLSLRAPHRMRPGAHAWFDFSIEPNGERTIDEAQEAHSRAVAAEAIAAAQAQTGIPPERTVVGGFSQGGIMALSLLLTRPELMHAALVWHGRLLAQAVPLTAPHDALVGKRLWVSHGSHDAVIPVQHAHALRHHMDSLPVSVTYREFPSAHEIRPGELAATLEWLESLVTGAVPF</sequence>
<dbReference type="EMBL" id="BAABEX010000005">
    <property type="protein sequence ID" value="GAA4419838.1"/>
    <property type="molecule type" value="Genomic_DNA"/>
</dbReference>
<dbReference type="PANTHER" id="PTHR10655:SF17">
    <property type="entry name" value="LYSOPHOSPHOLIPASE-LIKE PROTEIN 1"/>
    <property type="match status" value="1"/>
</dbReference>
<evidence type="ECO:0000313" key="4">
    <source>
        <dbReference type="EMBL" id="GAA4419838.1"/>
    </source>
</evidence>
<feature type="domain" description="Phospholipase/carboxylesterase/thioesterase" evidence="3">
    <location>
        <begin position="15"/>
        <end position="214"/>
    </location>
</feature>
<dbReference type="InterPro" id="IPR003140">
    <property type="entry name" value="PLipase/COase/thioEstase"/>
</dbReference>
<name>A0ABP8KZM5_9BURK</name>
<accession>A0ABP8KZM5</accession>
<keyword evidence="5" id="KW-1185">Reference proteome</keyword>
<evidence type="ECO:0000259" key="3">
    <source>
        <dbReference type="Pfam" id="PF02230"/>
    </source>
</evidence>
<dbReference type="SUPFAM" id="SSF53474">
    <property type="entry name" value="alpha/beta-Hydrolases"/>
    <property type="match status" value="1"/>
</dbReference>
<dbReference type="Proteomes" id="UP001501788">
    <property type="component" value="Unassembled WGS sequence"/>
</dbReference>
<evidence type="ECO:0000256" key="1">
    <source>
        <dbReference type="ARBA" id="ARBA00006499"/>
    </source>
</evidence>
<organism evidence="4 5">
    <name type="scientific">Acidovorax lacteus</name>
    <dbReference type="NCBI Taxonomy" id="1924988"/>
    <lineage>
        <taxon>Bacteria</taxon>
        <taxon>Pseudomonadati</taxon>
        <taxon>Pseudomonadota</taxon>
        <taxon>Betaproteobacteria</taxon>
        <taxon>Burkholderiales</taxon>
        <taxon>Comamonadaceae</taxon>
        <taxon>Acidovorax</taxon>
    </lineage>
</organism>
<evidence type="ECO:0000256" key="2">
    <source>
        <dbReference type="ARBA" id="ARBA00022801"/>
    </source>
</evidence>
<dbReference type="InterPro" id="IPR029058">
    <property type="entry name" value="AB_hydrolase_fold"/>
</dbReference>
<dbReference type="InterPro" id="IPR050565">
    <property type="entry name" value="LYPA1-2/EST-like"/>
</dbReference>
<comment type="similarity">
    <text evidence="1">Belongs to the AB hydrolase superfamily. AB hydrolase 2 family.</text>
</comment>
<dbReference type="Gene3D" id="3.40.50.1820">
    <property type="entry name" value="alpha/beta hydrolase"/>
    <property type="match status" value="1"/>
</dbReference>
<dbReference type="RefSeq" id="WP_345061139.1">
    <property type="nucleotide sequence ID" value="NZ_BAABEX010000005.1"/>
</dbReference>
<dbReference type="PANTHER" id="PTHR10655">
    <property type="entry name" value="LYSOPHOSPHOLIPASE-RELATED"/>
    <property type="match status" value="1"/>
</dbReference>
<comment type="caution">
    <text evidence="4">The sequence shown here is derived from an EMBL/GenBank/DDBJ whole genome shotgun (WGS) entry which is preliminary data.</text>
</comment>
<dbReference type="Pfam" id="PF02230">
    <property type="entry name" value="Abhydrolase_2"/>
    <property type="match status" value="1"/>
</dbReference>
<keyword evidence="2" id="KW-0378">Hydrolase</keyword>
<gene>
    <name evidence="4" type="ORF">GCM10023090_06670</name>
</gene>
<proteinExistence type="inferred from homology"/>
<evidence type="ECO:0000313" key="5">
    <source>
        <dbReference type="Proteomes" id="UP001501788"/>
    </source>
</evidence>